<evidence type="ECO:0000313" key="2">
    <source>
        <dbReference type="Proteomes" id="UP000095283"/>
    </source>
</evidence>
<protein>
    <submittedName>
        <fullName evidence="3">Uncharacterized protein</fullName>
    </submittedName>
</protein>
<keyword evidence="2" id="KW-1185">Reference proteome</keyword>
<dbReference type="AlphaFoldDB" id="A0A1I7XGJ3"/>
<feature type="region of interest" description="Disordered" evidence="1">
    <location>
        <begin position="72"/>
        <end position="98"/>
    </location>
</feature>
<sequence>MKPGGWNGSARAYDVGSRAAEHARDVKTAPQGQPKWATPQHHRQEAKPRCMGQYSPPLRVLVENNINGRDEKRSRVETIQKDDRWRDESSKEMLSDSICEREQATAEGTEKQIARCTAPCGEFFGVEGL</sequence>
<dbReference type="WBParaSite" id="Hba_16799">
    <property type="protein sequence ID" value="Hba_16799"/>
    <property type="gene ID" value="Hba_16799"/>
</dbReference>
<organism evidence="2 3">
    <name type="scientific">Heterorhabditis bacteriophora</name>
    <name type="common">Entomopathogenic nematode worm</name>
    <dbReference type="NCBI Taxonomy" id="37862"/>
    <lineage>
        <taxon>Eukaryota</taxon>
        <taxon>Metazoa</taxon>
        <taxon>Ecdysozoa</taxon>
        <taxon>Nematoda</taxon>
        <taxon>Chromadorea</taxon>
        <taxon>Rhabditida</taxon>
        <taxon>Rhabditina</taxon>
        <taxon>Rhabditomorpha</taxon>
        <taxon>Strongyloidea</taxon>
        <taxon>Heterorhabditidae</taxon>
        <taxon>Heterorhabditis</taxon>
    </lineage>
</organism>
<name>A0A1I7XGJ3_HETBA</name>
<dbReference type="Proteomes" id="UP000095283">
    <property type="component" value="Unplaced"/>
</dbReference>
<evidence type="ECO:0000256" key="1">
    <source>
        <dbReference type="SAM" id="MobiDB-lite"/>
    </source>
</evidence>
<feature type="region of interest" description="Disordered" evidence="1">
    <location>
        <begin position="1"/>
        <end position="54"/>
    </location>
</feature>
<proteinExistence type="predicted"/>
<accession>A0A1I7XGJ3</accession>
<reference evidence="3" key="1">
    <citation type="submission" date="2016-11" db="UniProtKB">
        <authorList>
            <consortium name="WormBaseParasite"/>
        </authorList>
    </citation>
    <scope>IDENTIFICATION</scope>
</reference>
<evidence type="ECO:0000313" key="3">
    <source>
        <dbReference type="WBParaSite" id="Hba_16799"/>
    </source>
</evidence>